<keyword evidence="7" id="KW-0963">Cytoplasm</keyword>
<evidence type="ECO:0000256" key="3">
    <source>
        <dbReference type="ARBA" id="ARBA00022605"/>
    </source>
</evidence>
<protein>
    <recommendedName>
        <fullName evidence="7">N-acetyl-gamma-glutamyl-phosphate reductase</fullName>
        <shortName evidence="7">AGPR</shortName>
        <ecNumber evidence="7">1.2.1.38</ecNumber>
    </recommendedName>
    <alternativeName>
        <fullName evidence="7">N-acetyl-glutamate semialdehyde dehydrogenase</fullName>
        <shortName evidence="7">NAGSA dehydrogenase</shortName>
    </alternativeName>
</protein>
<reference evidence="9 10" key="1">
    <citation type="submission" date="2014-12" db="EMBL/GenBank/DDBJ databases">
        <title>Draft genome sequences of 29 type strains of Enterococci.</title>
        <authorList>
            <person name="Zhong Z."/>
            <person name="Sun Z."/>
            <person name="Liu W."/>
            <person name="Zhang W."/>
            <person name="Zhang H."/>
        </authorList>
    </citation>
    <scope>NUCLEOTIDE SEQUENCE [LARGE SCALE GENOMIC DNA]</scope>
    <source>
        <strain evidence="9 10">DSM 22801</strain>
    </source>
</reference>
<evidence type="ECO:0000256" key="7">
    <source>
        <dbReference type="HAMAP-Rule" id="MF_00150"/>
    </source>
</evidence>
<comment type="caution">
    <text evidence="9">The sequence shown here is derived from an EMBL/GenBank/DDBJ whole genome shotgun (WGS) entry which is preliminary data.</text>
</comment>
<comment type="function">
    <text evidence="7">Catalyzes the NADPH-dependent reduction of N-acetyl-5-glutamyl phosphate to yield N-acetyl-L-glutamate 5-semialdehyde.</text>
</comment>
<dbReference type="InterPro" id="IPR050085">
    <property type="entry name" value="AGPR"/>
</dbReference>
<comment type="similarity">
    <text evidence="7">Belongs to the NAGSA dehydrogenase family. Type 1 subfamily.</text>
</comment>
<dbReference type="PANTHER" id="PTHR32338:SF10">
    <property type="entry name" value="N-ACETYL-GAMMA-GLUTAMYL-PHOSPHATE REDUCTASE, CHLOROPLASTIC-RELATED"/>
    <property type="match status" value="1"/>
</dbReference>
<dbReference type="InterPro" id="IPR000706">
    <property type="entry name" value="AGPR_type-1"/>
</dbReference>
<accession>A0AA91GK55</accession>
<dbReference type="EC" id="1.2.1.38" evidence="7"/>
<comment type="pathway">
    <text evidence="1 7">Amino-acid biosynthesis; L-arginine biosynthesis; N(2)-acetyl-L-ornithine from L-glutamate: step 3/4.</text>
</comment>
<evidence type="ECO:0000256" key="4">
    <source>
        <dbReference type="ARBA" id="ARBA00022857"/>
    </source>
</evidence>
<keyword evidence="4 7" id="KW-0521">NADP</keyword>
<dbReference type="GO" id="GO:0070401">
    <property type="term" value="F:NADP+ binding"/>
    <property type="evidence" value="ECO:0007669"/>
    <property type="project" value="InterPro"/>
</dbReference>
<dbReference type="GO" id="GO:0051287">
    <property type="term" value="F:NAD binding"/>
    <property type="evidence" value="ECO:0007669"/>
    <property type="project" value="InterPro"/>
</dbReference>
<dbReference type="HAMAP" id="MF_00150">
    <property type="entry name" value="ArgC_type1"/>
    <property type="match status" value="1"/>
</dbReference>
<dbReference type="Pfam" id="PF22698">
    <property type="entry name" value="Semialdhyde_dhC_1"/>
    <property type="match status" value="1"/>
</dbReference>
<dbReference type="CDD" id="cd23934">
    <property type="entry name" value="AGPR_1_C"/>
    <property type="match status" value="1"/>
</dbReference>
<dbReference type="InterPro" id="IPR036291">
    <property type="entry name" value="NAD(P)-bd_dom_sf"/>
</dbReference>
<evidence type="ECO:0000256" key="6">
    <source>
        <dbReference type="ARBA" id="ARBA00050557"/>
    </source>
</evidence>
<dbReference type="EMBL" id="JXLC01000002">
    <property type="protein sequence ID" value="OJG93303.1"/>
    <property type="molecule type" value="Genomic_DNA"/>
</dbReference>
<dbReference type="SUPFAM" id="SSF51735">
    <property type="entry name" value="NAD(P)-binding Rossmann-fold domains"/>
    <property type="match status" value="1"/>
</dbReference>
<dbReference type="AlphaFoldDB" id="A0AA91GK55"/>
<dbReference type="Gene3D" id="3.40.50.720">
    <property type="entry name" value="NAD(P)-binding Rossmann-like Domain"/>
    <property type="match status" value="1"/>
</dbReference>
<name>A0AA91GK55_9ENTE</name>
<proteinExistence type="inferred from homology"/>
<evidence type="ECO:0000256" key="5">
    <source>
        <dbReference type="ARBA" id="ARBA00023002"/>
    </source>
</evidence>
<keyword evidence="2 7" id="KW-0055">Arginine biosynthesis</keyword>
<dbReference type="Gene3D" id="3.30.360.10">
    <property type="entry name" value="Dihydrodipicolinate Reductase, domain 2"/>
    <property type="match status" value="1"/>
</dbReference>
<evidence type="ECO:0000259" key="8">
    <source>
        <dbReference type="SMART" id="SM00859"/>
    </source>
</evidence>
<dbReference type="GO" id="GO:0003942">
    <property type="term" value="F:N-acetyl-gamma-glutamyl-phosphate reductase activity"/>
    <property type="evidence" value="ECO:0007669"/>
    <property type="project" value="UniProtKB-UniRule"/>
</dbReference>
<dbReference type="GO" id="GO:0006526">
    <property type="term" value="P:L-arginine biosynthetic process"/>
    <property type="evidence" value="ECO:0007669"/>
    <property type="project" value="UniProtKB-UniRule"/>
</dbReference>
<dbReference type="GO" id="GO:0005737">
    <property type="term" value="C:cytoplasm"/>
    <property type="evidence" value="ECO:0007669"/>
    <property type="project" value="UniProtKB-SubCell"/>
</dbReference>
<dbReference type="CDD" id="cd17895">
    <property type="entry name" value="AGPR_1_N"/>
    <property type="match status" value="1"/>
</dbReference>
<keyword evidence="3 7" id="KW-0028">Amino-acid biosynthesis</keyword>
<dbReference type="InterPro" id="IPR058924">
    <property type="entry name" value="AGPR_dimerisation_dom"/>
</dbReference>
<dbReference type="PANTHER" id="PTHR32338">
    <property type="entry name" value="N-ACETYL-GAMMA-GLUTAMYL-PHOSPHATE REDUCTASE, CHLOROPLASTIC-RELATED-RELATED"/>
    <property type="match status" value="1"/>
</dbReference>
<dbReference type="Pfam" id="PF01118">
    <property type="entry name" value="Semialdhyde_dh"/>
    <property type="match status" value="1"/>
</dbReference>
<dbReference type="InterPro" id="IPR000534">
    <property type="entry name" value="Semialdehyde_DH_NAD-bd"/>
</dbReference>
<evidence type="ECO:0000313" key="9">
    <source>
        <dbReference type="EMBL" id="OJG93303.1"/>
    </source>
</evidence>
<evidence type="ECO:0000313" key="10">
    <source>
        <dbReference type="Proteomes" id="UP000183039"/>
    </source>
</evidence>
<dbReference type="SUPFAM" id="SSF55347">
    <property type="entry name" value="Glyceraldehyde-3-phosphate dehydrogenase-like, C-terminal domain"/>
    <property type="match status" value="1"/>
</dbReference>
<dbReference type="Proteomes" id="UP000183039">
    <property type="component" value="Unassembled WGS sequence"/>
</dbReference>
<comment type="catalytic activity">
    <reaction evidence="6 7">
        <text>N-acetyl-L-glutamate 5-semialdehyde + phosphate + NADP(+) = N-acetyl-L-glutamyl 5-phosphate + NADPH + H(+)</text>
        <dbReference type="Rhea" id="RHEA:21588"/>
        <dbReference type="ChEBI" id="CHEBI:15378"/>
        <dbReference type="ChEBI" id="CHEBI:29123"/>
        <dbReference type="ChEBI" id="CHEBI:43474"/>
        <dbReference type="ChEBI" id="CHEBI:57783"/>
        <dbReference type="ChEBI" id="CHEBI:57936"/>
        <dbReference type="ChEBI" id="CHEBI:58349"/>
        <dbReference type="EC" id="1.2.1.38"/>
    </reaction>
</comment>
<keyword evidence="5 7" id="KW-0560">Oxidoreductase</keyword>
<sequence>MKNNTRLKKIKRREVKQMKVSIVGVTGYSGLELLRYLRQHPFVEVVSIHSSSMNKKSLETINPHLRQLISLPLEQIDPKSIMKKSDLVFLATPSGISKELALPFVEADFPVIDLSGDFRLKEIGEYETWYGQSAAPMNIIQKFDYGLAEYREKPRSKWIANPGCYASAAELSLAPLLKEDKLVLDSIIIDAKSGVSGAGKGLSHSTHFSETHDNMTLYKMNSHQHIPEIVQQLKKWTPALKAIQFSTSLIPVTRGIFLTAYAKLKQPISDEKLVQLYRAHFENSPFVRIQEVGCYPVLKQVIGSNYCDIGLAYNTQTNIVTVVTVIDNLGKGAAGQAVQNLNIFAGFDERSGLDYLPIYP</sequence>
<organism evidence="9 10">
    <name type="scientific">Enterococcus silesiacus</name>
    <dbReference type="NCBI Taxonomy" id="332949"/>
    <lineage>
        <taxon>Bacteria</taxon>
        <taxon>Bacillati</taxon>
        <taxon>Bacillota</taxon>
        <taxon>Bacilli</taxon>
        <taxon>Lactobacillales</taxon>
        <taxon>Enterococcaceae</taxon>
        <taxon>Enterococcus</taxon>
    </lineage>
</organism>
<feature type="active site" evidence="7">
    <location>
        <position position="164"/>
    </location>
</feature>
<dbReference type="SMART" id="SM00859">
    <property type="entry name" value="Semialdhyde_dh"/>
    <property type="match status" value="1"/>
</dbReference>
<evidence type="ECO:0000256" key="2">
    <source>
        <dbReference type="ARBA" id="ARBA00022571"/>
    </source>
</evidence>
<dbReference type="FunFam" id="3.30.360.10:FF:000014">
    <property type="entry name" value="N-acetyl-gamma-glutamyl-phosphate reductase"/>
    <property type="match status" value="1"/>
</dbReference>
<evidence type="ECO:0000256" key="1">
    <source>
        <dbReference type="ARBA" id="ARBA00004862"/>
    </source>
</evidence>
<dbReference type="NCBIfam" id="TIGR01850">
    <property type="entry name" value="argC"/>
    <property type="match status" value="1"/>
</dbReference>
<feature type="domain" description="Semialdehyde dehydrogenase NAD-binding" evidence="8">
    <location>
        <begin position="19"/>
        <end position="157"/>
    </location>
</feature>
<comment type="subcellular location">
    <subcellularLocation>
        <location evidence="7">Cytoplasm</location>
    </subcellularLocation>
</comment>
<gene>
    <name evidence="7" type="primary">argC</name>
    <name evidence="9" type="ORF">RV15_GL001335</name>
</gene>